<organism evidence="2 3">
    <name type="scientific">Aspergillus puulaauensis</name>
    <dbReference type="NCBI Taxonomy" id="1220207"/>
    <lineage>
        <taxon>Eukaryota</taxon>
        <taxon>Fungi</taxon>
        <taxon>Dikarya</taxon>
        <taxon>Ascomycota</taxon>
        <taxon>Pezizomycotina</taxon>
        <taxon>Eurotiomycetes</taxon>
        <taxon>Eurotiomycetidae</taxon>
        <taxon>Eurotiales</taxon>
        <taxon>Aspergillaceae</taxon>
        <taxon>Aspergillus</taxon>
    </lineage>
</organism>
<dbReference type="KEGG" id="apuu:APUU_10856A"/>
<feature type="region of interest" description="Disordered" evidence="1">
    <location>
        <begin position="1"/>
        <end position="32"/>
    </location>
</feature>
<reference evidence="2" key="2">
    <citation type="submission" date="2021-02" db="EMBL/GenBank/DDBJ databases">
        <title>Aspergillus puulaauensis MK2 genome sequence.</title>
        <authorList>
            <person name="Futagami T."/>
            <person name="Mori K."/>
            <person name="Kadooka C."/>
            <person name="Tanaka T."/>
        </authorList>
    </citation>
    <scope>NUCLEOTIDE SEQUENCE</scope>
    <source>
        <strain evidence="2">MK2</strain>
    </source>
</reference>
<evidence type="ECO:0000313" key="3">
    <source>
        <dbReference type="Proteomes" id="UP000654913"/>
    </source>
</evidence>
<proteinExistence type="predicted"/>
<dbReference type="GeneID" id="64968033"/>
<evidence type="ECO:0000313" key="2">
    <source>
        <dbReference type="EMBL" id="BCS18028.1"/>
    </source>
</evidence>
<sequence>MHSIASSDGILAADQGRTSPGAPPSGEVTNPRMISGIRHHGIQARDNLVHPLSLWAVDGSSSFEFPADWDVGVPADSRPGCHQRQNEKIPSQCMTSYCDPLFPVSGAKAGQAPTGDSWLIYATSFP</sequence>
<dbReference type="AlphaFoldDB" id="A0A7R7XB84"/>
<dbReference type="EMBL" id="AP024443">
    <property type="protein sequence ID" value="BCS18028.1"/>
    <property type="molecule type" value="Genomic_DNA"/>
</dbReference>
<dbReference type="Proteomes" id="UP000654913">
    <property type="component" value="Chromosome 1"/>
</dbReference>
<protein>
    <submittedName>
        <fullName evidence="2">Uncharacterized protein</fullName>
    </submittedName>
</protein>
<accession>A0A7R7XB84</accession>
<reference evidence="2" key="1">
    <citation type="submission" date="2021-01" db="EMBL/GenBank/DDBJ databases">
        <authorList>
            <consortium name="Aspergillus puulaauensis MK2 genome sequencing consortium"/>
            <person name="Kazuki M."/>
            <person name="Futagami T."/>
        </authorList>
    </citation>
    <scope>NUCLEOTIDE SEQUENCE</scope>
    <source>
        <strain evidence="2">MK2</strain>
    </source>
</reference>
<keyword evidence="3" id="KW-1185">Reference proteome</keyword>
<evidence type="ECO:0000256" key="1">
    <source>
        <dbReference type="SAM" id="MobiDB-lite"/>
    </source>
</evidence>
<dbReference type="RefSeq" id="XP_041550222.1">
    <property type="nucleotide sequence ID" value="XM_041705440.1"/>
</dbReference>
<gene>
    <name evidence="2" type="ORF">APUU_10856A</name>
</gene>
<name>A0A7R7XB84_9EURO</name>